<dbReference type="Pfam" id="PF09484">
    <property type="entry name" value="Cas_TM1802"/>
    <property type="match status" value="1"/>
</dbReference>
<dbReference type="AlphaFoldDB" id="A0A135L2M0"/>
<proteinExistence type="predicted"/>
<dbReference type="STRING" id="1413211.U473_02920"/>
<keyword evidence="2" id="KW-1185">Reference proteome</keyword>
<organism evidence="1 2">
    <name type="scientific">Tepidibacillus decaturensis</name>
    <dbReference type="NCBI Taxonomy" id="1413211"/>
    <lineage>
        <taxon>Bacteria</taxon>
        <taxon>Bacillati</taxon>
        <taxon>Bacillota</taxon>
        <taxon>Bacilli</taxon>
        <taxon>Bacillales</taxon>
        <taxon>Bacillaceae</taxon>
        <taxon>Tepidibacillus</taxon>
    </lineage>
</organism>
<dbReference type="Proteomes" id="UP000070352">
    <property type="component" value="Unassembled WGS sequence"/>
</dbReference>
<gene>
    <name evidence="1" type="ORF">U473_02920</name>
</gene>
<reference evidence="1 2" key="1">
    <citation type="submission" date="2016-02" db="EMBL/GenBank/DDBJ databases">
        <title>Draft Genome for Tepidibacillus decaturensis nov. sp. Strain Z9, an Anaerobic, Moderately Thermophilic and Heterotrophic Bacterium from Deep Subsurface of the Illinois Basin, USA.</title>
        <authorList>
            <person name="Dong Y."/>
            <person name="Chang J.Y."/>
            <person name="Sanford R."/>
            <person name="Fouke B.W."/>
        </authorList>
    </citation>
    <scope>NUCLEOTIDE SEQUENCE [LARGE SCALE GENOMIC DNA]</scope>
    <source>
        <strain evidence="1 2">Z9</strain>
    </source>
</reference>
<protein>
    <submittedName>
        <fullName evidence="1">Uncharacterized protein</fullName>
    </submittedName>
</protein>
<name>A0A135L2M0_9BACI</name>
<evidence type="ECO:0000313" key="1">
    <source>
        <dbReference type="EMBL" id="KXG43093.1"/>
    </source>
</evidence>
<evidence type="ECO:0000313" key="2">
    <source>
        <dbReference type="Proteomes" id="UP000070352"/>
    </source>
</evidence>
<accession>A0A135L2M0</accession>
<dbReference type="EMBL" id="LSKU01000001">
    <property type="protein sequence ID" value="KXG43093.1"/>
    <property type="molecule type" value="Genomic_DNA"/>
</dbReference>
<sequence length="165" mass="19708">MAKYLGTEKEVKEIYSELKQNHKEDKDIVKELAKEFEKYLKKNFNMKLNEIGLFTVLIDDVPLVFYKEYQKVVLEDKLISKSRTKKKKEEGNFKQHICHLCGGTDEVSSDIKFDIKYYIKDKITFASDFDENRFYKNMQLCQNCKKILSQLKFILEKSRYQIGIF</sequence>
<comment type="caution">
    <text evidence="1">The sequence shown here is derived from an EMBL/GenBank/DDBJ whole genome shotgun (WGS) entry which is preliminary data.</text>
</comment>
<dbReference type="InterPro" id="IPR013389">
    <property type="entry name" value="CRISPR-assoc_prot_Cas8b"/>
</dbReference>